<feature type="region of interest" description="Disordered" evidence="1">
    <location>
        <begin position="52"/>
        <end position="93"/>
    </location>
</feature>
<gene>
    <name evidence="2" type="ORF">AAFF_G00023390</name>
</gene>
<name>A0AAD7T760_9TELE</name>
<feature type="compositionally biased region" description="Gly residues" evidence="1">
    <location>
        <begin position="83"/>
        <end position="93"/>
    </location>
</feature>
<reference evidence="2" key="1">
    <citation type="journal article" date="2023" name="Science">
        <title>Genome structures resolve the early diversification of teleost fishes.</title>
        <authorList>
            <person name="Parey E."/>
            <person name="Louis A."/>
            <person name="Montfort J."/>
            <person name="Bouchez O."/>
            <person name="Roques C."/>
            <person name="Iampietro C."/>
            <person name="Lluch J."/>
            <person name="Castinel A."/>
            <person name="Donnadieu C."/>
            <person name="Desvignes T."/>
            <person name="Floi Bucao C."/>
            <person name="Jouanno E."/>
            <person name="Wen M."/>
            <person name="Mejri S."/>
            <person name="Dirks R."/>
            <person name="Jansen H."/>
            <person name="Henkel C."/>
            <person name="Chen W.J."/>
            <person name="Zahm M."/>
            <person name="Cabau C."/>
            <person name="Klopp C."/>
            <person name="Thompson A.W."/>
            <person name="Robinson-Rechavi M."/>
            <person name="Braasch I."/>
            <person name="Lecointre G."/>
            <person name="Bobe J."/>
            <person name="Postlethwait J.H."/>
            <person name="Berthelot C."/>
            <person name="Roest Crollius H."/>
            <person name="Guiguen Y."/>
        </authorList>
    </citation>
    <scope>NUCLEOTIDE SEQUENCE</scope>
    <source>
        <strain evidence="2">NC1722</strain>
    </source>
</reference>
<evidence type="ECO:0000256" key="1">
    <source>
        <dbReference type="SAM" id="MobiDB-lite"/>
    </source>
</evidence>
<evidence type="ECO:0000313" key="3">
    <source>
        <dbReference type="Proteomes" id="UP001221898"/>
    </source>
</evidence>
<proteinExistence type="predicted"/>
<sequence>MKMKGYQSGNLSGPAAIPPLLTLRSFSSKLRVSCKACDVTLSLEHGTQVAQPVTLESWEPRQAGSTGPSTPNMCFDMPVSDGAGEGEGGGAWW</sequence>
<evidence type="ECO:0000313" key="2">
    <source>
        <dbReference type="EMBL" id="KAJ8414816.1"/>
    </source>
</evidence>
<keyword evidence="3" id="KW-1185">Reference proteome</keyword>
<dbReference type="AlphaFoldDB" id="A0AAD7T760"/>
<dbReference type="EMBL" id="JAINUG010000011">
    <property type="protein sequence ID" value="KAJ8414816.1"/>
    <property type="molecule type" value="Genomic_DNA"/>
</dbReference>
<comment type="caution">
    <text evidence="2">The sequence shown here is derived from an EMBL/GenBank/DDBJ whole genome shotgun (WGS) entry which is preliminary data.</text>
</comment>
<organism evidence="2 3">
    <name type="scientific">Aldrovandia affinis</name>
    <dbReference type="NCBI Taxonomy" id="143900"/>
    <lineage>
        <taxon>Eukaryota</taxon>
        <taxon>Metazoa</taxon>
        <taxon>Chordata</taxon>
        <taxon>Craniata</taxon>
        <taxon>Vertebrata</taxon>
        <taxon>Euteleostomi</taxon>
        <taxon>Actinopterygii</taxon>
        <taxon>Neopterygii</taxon>
        <taxon>Teleostei</taxon>
        <taxon>Notacanthiformes</taxon>
        <taxon>Halosauridae</taxon>
        <taxon>Aldrovandia</taxon>
    </lineage>
</organism>
<accession>A0AAD7T760</accession>
<feature type="compositionally biased region" description="Polar residues" evidence="1">
    <location>
        <begin position="63"/>
        <end position="72"/>
    </location>
</feature>
<dbReference type="Proteomes" id="UP001221898">
    <property type="component" value="Unassembled WGS sequence"/>
</dbReference>
<protein>
    <submittedName>
        <fullName evidence="2">Uncharacterized protein</fullName>
    </submittedName>
</protein>